<keyword evidence="8 10" id="KW-0675">Receptor</keyword>
<keyword evidence="6 10" id="KW-1133">Transmembrane helix</keyword>
<feature type="transmembrane region" description="Helical" evidence="10">
    <location>
        <begin position="34"/>
        <end position="54"/>
    </location>
</feature>
<keyword evidence="3 10" id="KW-0716">Sensory transduction</keyword>
<feature type="transmembrane region" description="Helical" evidence="10">
    <location>
        <begin position="121"/>
        <end position="138"/>
    </location>
</feature>
<organism evidence="11 12">
    <name type="scientific">Nylanderia fulva</name>
    <dbReference type="NCBI Taxonomy" id="613905"/>
    <lineage>
        <taxon>Eukaryota</taxon>
        <taxon>Metazoa</taxon>
        <taxon>Ecdysozoa</taxon>
        <taxon>Arthropoda</taxon>
        <taxon>Hexapoda</taxon>
        <taxon>Insecta</taxon>
        <taxon>Pterygota</taxon>
        <taxon>Neoptera</taxon>
        <taxon>Endopterygota</taxon>
        <taxon>Hymenoptera</taxon>
        <taxon>Apocrita</taxon>
        <taxon>Aculeata</taxon>
        <taxon>Formicoidea</taxon>
        <taxon>Formicidae</taxon>
        <taxon>Formicinae</taxon>
        <taxon>Nylanderia</taxon>
    </lineage>
</organism>
<feature type="transmembrane region" description="Helical" evidence="10">
    <location>
        <begin position="174"/>
        <end position="193"/>
    </location>
</feature>
<name>A0A6G1LNR4_9HYME</name>
<gene>
    <name evidence="11" type="primary">Or-321</name>
    <name evidence="11" type="synonym">Nful_v1.0-Or-321</name>
    <name evidence="11" type="ORF">NFUL_NFUL000397</name>
</gene>
<evidence type="ECO:0000256" key="7">
    <source>
        <dbReference type="ARBA" id="ARBA00023136"/>
    </source>
</evidence>
<evidence type="ECO:0000256" key="2">
    <source>
        <dbReference type="ARBA" id="ARBA00022475"/>
    </source>
</evidence>
<keyword evidence="2" id="KW-1003">Cell membrane</keyword>
<reference evidence="11 12" key="1">
    <citation type="submission" date="2019-08" db="EMBL/GenBank/DDBJ databases">
        <title>High quality draft denovo assembly of Nylanderia fulva.</title>
        <authorList>
            <person name="Vargo E.L."/>
            <person name="Tarone A.M."/>
            <person name="Konganti K.R."/>
        </authorList>
    </citation>
    <scope>NUCLEOTIDE SEQUENCE [LARGE SCALE GENOMIC DNA]</scope>
    <source>
        <strain evidence="11">TAMU-Nful-2015</strain>
        <tissue evidence="11">Whole body</tissue>
    </source>
</reference>
<dbReference type="GO" id="GO:0005886">
    <property type="term" value="C:plasma membrane"/>
    <property type="evidence" value="ECO:0007669"/>
    <property type="project" value="UniProtKB-SubCell"/>
</dbReference>
<dbReference type="GO" id="GO:0004984">
    <property type="term" value="F:olfactory receptor activity"/>
    <property type="evidence" value="ECO:0007669"/>
    <property type="project" value="InterPro"/>
</dbReference>
<protein>
    <recommendedName>
        <fullName evidence="10">Odorant receptor</fullName>
    </recommendedName>
</protein>
<evidence type="ECO:0000313" key="11">
    <source>
        <dbReference type="EMBL" id="KAF3054258.1"/>
    </source>
</evidence>
<sequence>MIRIEDRYFSLNRVLLQLVGLWPYQKSKFVRLQLICFFIIQITFIMAQLATFLTSKCTTYFIIKVLSVACGFIAIIIKYNLFCINAKIIKGLMEQLQCIYNDLKDNNEIAIIERYGRNAKYYTVTLTILITCSMYVLVGSQVWPDIQQIISSTNKSRSRHLEILTEYFVDQEKYFYYLLLHINAAICIGLITLMATGTMLIAFYQYICGMFTIASFRIENAIKNEVSQGITLQNKNVHESIKCAVDIHRKAIHCSMYLISNVEISFFFLIIVGVMTLSLNIFRIFQIITTTYNATELAKSFIIGFLSLIYMFIANLVGQEITDHYNYIYLATYEIRWYIASLDIQKLILILMQRGNKNFGLNVGGLFVASIQCFTKLANTSLSYFTVMYSIQ</sequence>
<feature type="transmembrane region" description="Helical" evidence="10">
    <location>
        <begin position="60"/>
        <end position="81"/>
    </location>
</feature>
<evidence type="ECO:0000256" key="5">
    <source>
        <dbReference type="ARBA" id="ARBA00022725"/>
    </source>
</evidence>
<dbReference type="PANTHER" id="PTHR21137">
    <property type="entry name" value="ODORANT RECEPTOR"/>
    <property type="match status" value="1"/>
</dbReference>
<evidence type="ECO:0000256" key="9">
    <source>
        <dbReference type="ARBA" id="ARBA00023224"/>
    </source>
</evidence>
<dbReference type="GO" id="GO:0007165">
    <property type="term" value="P:signal transduction"/>
    <property type="evidence" value="ECO:0007669"/>
    <property type="project" value="UniProtKB-KW"/>
</dbReference>
<feature type="transmembrane region" description="Helical" evidence="10">
    <location>
        <begin position="297"/>
        <end position="315"/>
    </location>
</feature>
<evidence type="ECO:0000256" key="6">
    <source>
        <dbReference type="ARBA" id="ARBA00022989"/>
    </source>
</evidence>
<dbReference type="Proteomes" id="UP000479987">
    <property type="component" value="Unassembled WGS sequence"/>
</dbReference>
<evidence type="ECO:0000256" key="4">
    <source>
        <dbReference type="ARBA" id="ARBA00022692"/>
    </source>
</evidence>
<comment type="subcellular location">
    <subcellularLocation>
        <location evidence="1 10">Cell membrane</location>
        <topology evidence="1 10">Multi-pass membrane protein</topology>
    </subcellularLocation>
</comment>
<keyword evidence="9 10" id="KW-0807">Transducer</keyword>
<dbReference type="InterPro" id="IPR004117">
    <property type="entry name" value="7tm6_olfct_rcpt"/>
</dbReference>
<evidence type="ECO:0000256" key="10">
    <source>
        <dbReference type="RuleBase" id="RU351113"/>
    </source>
</evidence>
<keyword evidence="12" id="KW-1185">Reference proteome</keyword>
<feature type="transmembrane region" description="Helical" evidence="10">
    <location>
        <begin position="264"/>
        <end position="285"/>
    </location>
</feature>
<comment type="caution">
    <text evidence="10">Lacks conserved residue(s) required for the propagation of feature annotation.</text>
</comment>
<dbReference type="AlphaFoldDB" id="A0A6G1LNR4"/>
<keyword evidence="4 10" id="KW-0812">Transmembrane</keyword>
<dbReference type="EMBL" id="SGBU01000077">
    <property type="protein sequence ID" value="KAF3054258.1"/>
    <property type="molecule type" value="Genomic_DNA"/>
</dbReference>
<proteinExistence type="inferred from homology"/>
<dbReference type="GO" id="GO:0005549">
    <property type="term" value="F:odorant binding"/>
    <property type="evidence" value="ECO:0007669"/>
    <property type="project" value="InterPro"/>
</dbReference>
<dbReference type="Pfam" id="PF02949">
    <property type="entry name" value="7tm_6"/>
    <property type="match status" value="1"/>
</dbReference>
<dbReference type="PANTHER" id="PTHR21137:SF35">
    <property type="entry name" value="ODORANT RECEPTOR 19A-RELATED"/>
    <property type="match status" value="1"/>
</dbReference>
<comment type="similarity">
    <text evidence="10">Belongs to the insect chemoreceptor superfamily. Heteromeric odorant receptor channel (TC 1.A.69) family.</text>
</comment>
<keyword evidence="7 10" id="KW-0472">Membrane</keyword>
<evidence type="ECO:0000256" key="3">
    <source>
        <dbReference type="ARBA" id="ARBA00022606"/>
    </source>
</evidence>
<comment type="caution">
    <text evidence="11">The sequence shown here is derived from an EMBL/GenBank/DDBJ whole genome shotgun (WGS) entry which is preliminary data.</text>
</comment>
<evidence type="ECO:0000313" key="12">
    <source>
        <dbReference type="Proteomes" id="UP000479987"/>
    </source>
</evidence>
<evidence type="ECO:0000256" key="8">
    <source>
        <dbReference type="ARBA" id="ARBA00023170"/>
    </source>
</evidence>
<evidence type="ECO:0000256" key="1">
    <source>
        <dbReference type="ARBA" id="ARBA00004651"/>
    </source>
</evidence>
<accession>A0A6G1LNR4</accession>
<keyword evidence="5 10" id="KW-0552">Olfaction</keyword>